<dbReference type="Proteomes" id="UP001054837">
    <property type="component" value="Unassembled WGS sequence"/>
</dbReference>
<proteinExistence type="predicted"/>
<reference evidence="2 3" key="1">
    <citation type="submission" date="2021-06" db="EMBL/GenBank/DDBJ databases">
        <title>Caerostris darwini draft genome.</title>
        <authorList>
            <person name="Kono N."/>
            <person name="Arakawa K."/>
        </authorList>
    </citation>
    <scope>NUCLEOTIDE SEQUENCE [LARGE SCALE GENOMIC DNA]</scope>
</reference>
<feature type="compositionally biased region" description="Polar residues" evidence="1">
    <location>
        <begin position="62"/>
        <end position="74"/>
    </location>
</feature>
<keyword evidence="3" id="KW-1185">Reference proteome</keyword>
<evidence type="ECO:0000313" key="2">
    <source>
        <dbReference type="EMBL" id="GIX72543.1"/>
    </source>
</evidence>
<evidence type="ECO:0000256" key="1">
    <source>
        <dbReference type="SAM" id="MobiDB-lite"/>
    </source>
</evidence>
<protein>
    <submittedName>
        <fullName evidence="2">Uncharacterized protein</fullName>
    </submittedName>
</protein>
<accession>A0AAV4ML05</accession>
<gene>
    <name evidence="2" type="ORF">CDAR_542381</name>
</gene>
<comment type="caution">
    <text evidence="2">The sequence shown here is derived from an EMBL/GenBank/DDBJ whole genome shotgun (WGS) entry which is preliminary data.</text>
</comment>
<dbReference type="EMBL" id="BPLQ01000541">
    <property type="protein sequence ID" value="GIX72543.1"/>
    <property type="molecule type" value="Genomic_DNA"/>
</dbReference>
<feature type="region of interest" description="Disordered" evidence="1">
    <location>
        <begin position="58"/>
        <end position="83"/>
    </location>
</feature>
<name>A0AAV4ML05_9ARAC</name>
<evidence type="ECO:0000313" key="3">
    <source>
        <dbReference type="Proteomes" id="UP001054837"/>
    </source>
</evidence>
<organism evidence="2 3">
    <name type="scientific">Caerostris darwini</name>
    <dbReference type="NCBI Taxonomy" id="1538125"/>
    <lineage>
        <taxon>Eukaryota</taxon>
        <taxon>Metazoa</taxon>
        <taxon>Ecdysozoa</taxon>
        <taxon>Arthropoda</taxon>
        <taxon>Chelicerata</taxon>
        <taxon>Arachnida</taxon>
        <taxon>Araneae</taxon>
        <taxon>Araneomorphae</taxon>
        <taxon>Entelegynae</taxon>
        <taxon>Araneoidea</taxon>
        <taxon>Araneidae</taxon>
        <taxon>Caerostris</taxon>
    </lineage>
</organism>
<sequence>MNNSLMYYKQPDASYYERVINISRTTHQLTPNSPMRRTANISSTYCEYHTDFLRTAHRHITDSSPTYSEQTNTPYGERPIDES</sequence>
<dbReference type="AlphaFoldDB" id="A0AAV4ML05"/>